<organism evidence="2">
    <name type="scientific">Bacillus subtilis</name>
    <dbReference type="NCBI Taxonomy" id="1423"/>
    <lineage>
        <taxon>Bacteria</taxon>
        <taxon>Bacillati</taxon>
        <taxon>Bacillota</taxon>
        <taxon>Bacilli</taxon>
        <taxon>Bacillales</taxon>
        <taxon>Bacillaceae</taxon>
        <taxon>Bacillus</taxon>
    </lineage>
</organism>
<keyword evidence="2" id="KW-0614">Plasmid</keyword>
<keyword evidence="2" id="KW-0472">Membrane</keyword>
<reference evidence="2" key="4">
    <citation type="journal article" date="1998" name="FEMS Microbiol. Rev.">
        <title>Rolling-circle plasmids from Bacillus subtilis: complete nucleotide sequences and analyses of genes of pTA1015, pTA1040, pTA1050 and pTA1060, and comparisons with related plasmids from gram-positive bacteria.</title>
        <authorList>
            <person name="Meijer W.J."/>
            <person name="Wisman G.B."/>
            <person name="Terpstra P."/>
            <person name="Thorsted P.B."/>
            <person name="Thomas C.M."/>
            <person name="Holsappel S."/>
            <person name="Venema G."/>
            <person name="Bron S."/>
        </authorList>
    </citation>
    <scope>NUCLEOTIDE SEQUENCE</scope>
    <source>
        <strain evidence="2">IF03022</strain>
        <plasmid evidence="2">pTA1060</plasmid>
    </source>
</reference>
<accession>Q45451</accession>
<reference evidence="2" key="1">
    <citation type="journal article" date="1995" name="Mol. Microbiol.">
        <title>The endogenous Bacillus subtilis (natto) plasmids pTA1015 and pTA1040 contain signal peptidase-encoding genes: identification of a new structural module on cryptic plasmids.</title>
        <authorList>
            <person name="Meijer W.J."/>
            <person name="de Jong A."/>
            <person name="Bea G."/>
            <person name="Wisman A."/>
            <person name="Tjalsma H."/>
            <person name="Venema G."/>
            <person name="Bron S."/>
            <person name="van Dijl J.M."/>
        </authorList>
    </citation>
    <scope>NUCLEOTIDE SEQUENCE</scope>
    <source>
        <strain evidence="2">IF03022</strain>
        <plasmid evidence="2">pTA1060</plasmid>
    </source>
</reference>
<feature type="signal peptide" evidence="1">
    <location>
        <begin position="1"/>
        <end position="26"/>
    </location>
</feature>
<protein>
    <submittedName>
        <fullName evidence="2">Putative transmembrane protein</fullName>
    </submittedName>
</protein>
<keyword evidence="2" id="KW-0812">Transmembrane</keyword>
<geneLocation type="plasmid" evidence="2">
    <name>pTA1060</name>
</geneLocation>
<evidence type="ECO:0000313" key="2">
    <source>
        <dbReference type="EMBL" id="AAC44419.1"/>
    </source>
</evidence>
<dbReference type="RefSeq" id="WP_010890189.1">
    <property type="nucleotide sequence ID" value="NC_001766.1"/>
</dbReference>
<proteinExistence type="predicted"/>
<dbReference type="AlphaFoldDB" id="Q45451"/>
<gene>
    <name evidence="2" type="primary">orf7C60</name>
</gene>
<name>Q45451_BACIU</name>
<evidence type="ECO:0000256" key="1">
    <source>
        <dbReference type="SAM" id="SignalP"/>
    </source>
</evidence>
<keyword evidence="1" id="KW-0732">Signal</keyword>
<feature type="chain" id="PRO_5004231946" evidence="1">
    <location>
        <begin position="27"/>
        <end position="180"/>
    </location>
</feature>
<reference evidence="2" key="3">
    <citation type="submission" date="1995-07" db="EMBL/GenBank/DDBJ databases">
        <authorList>
            <person name="Meijer W.J.J."/>
        </authorList>
    </citation>
    <scope>NUCLEOTIDE SEQUENCE</scope>
    <source>
        <strain evidence="2">IF03022</strain>
        <plasmid evidence="2">pTA1060</plasmid>
    </source>
</reference>
<dbReference type="EMBL" id="U32380">
    <property type="protein sequence ID" value="AAC44419.1"/>
    <property type="molecule type" value="Genomic_DNA"/>
</dbReference>
<reference evidence="2" key="2">
    <citation type="journal article" date="1995" name="Nucleic Acids Res.">
        <title>Characterization of single strand origins of cryptic rolling-circle plasmids from Bacillus subtilis.</title>
        <authorList>
            <person name="Meijer W.J."/>
            <person name="Venema G."/>
            <person name="Bron S."/>
        </authorList>
    </citation>
    <scope>NUCLEOTIDE SEQUENCE</scope>
    <source>
        <strain evidence="2">IF03022</strain>
        <plasmid evidence="2">pTA1060</plasmid>
    </source>
</reference>
<dbReference type="PIR" id="I40562">
    <property type="entry name" value="I40562"/>
</dbReference>
<sequence>MKGSIKIVLALVMSLVLLIPTNSILAAQQNNNEQSKDITTPIVPTTFSQNDITNCSSNQTNQNITIQQLPGDYLNSCKIVATKKYDNVKYTDWENKIIPGIAGGVVGVIGNYIAKGPLKAFVFGAMTTVYLNYPKSKAVYVTIQHRQCKDSLGYHRQLIIKSYKDKKRTKHISTQYKWVS</sequence>